<gene>
    <name evidence="1" type="ORF">Ade02nite_12690</name>
</gene>
<dbReference type="Proteomes" id="UP000609879">
    <property type="component" value="Unassembled WGS sequence"/>
</dbReference>
<sequence>MHAAIDHGVAELRPDPARPQGWTLLVDGVPQSYVDLADPGHLVFPYLTALVNVVRQVPPRVLHLGGGGLTMARRLHHRRPAMPASVGSAGFAAAAARVLGEGGPLAMNLTDVPPPAHSRIQAATVQTAFETVVLYGDAAVLRGRRAGNLILLAGNVPMIKVGKHEKTVRGADLADFIGGARPRLDEPA</sequence>
<accession>A0ABQ3XXZ2</accession>
<evidence type="ECO:0000313" key="2">
    <source>
        <dbReference type="Proteomes" id="UP000609879"/>
    </source>
</evidence>
<dbReference type="InterPro" id="IPR029063">
    <property type="entry name" value="SAM-dependent_MTases_sf"/>
</dbReference>
<evidence type="ECO:0000313" key="1">
    <source>
        <dbReference type="EMBL" id="GID72628.1"/>
    </source>
</evidence>
<name>A0ABQ3XXZ2_9ACTN</name>
<dbReference type="RefSeq" id="WP_239168577.1">
    <property type="nucleotide sequence ID" value="NZ_BAAABO010000061.1"/>
</dbReference>
<dbReference type="Gene3D" id="3.40.50.150">
    <property type="entry name" value="Vaccinia Virus protein VP39"/>
    <property type="match status" value="2"/>
</dbReference>
<proteinExistence type="predicted"/>
<protein>
    <submittedName>
        <fullName evidence="1">Uncharacterized protein</fullName>
    </submittedName>
</protein>
<keyword evidence="2" id="KW-1185">Reference proteome</keyword>
<reference evidence="1 2" key="1">
    <citation type="submission" date="2021-01" db="EMBL/GenBank/DDBJ databases">
        <title>Whole genome shotgun sequence of Actinoplanes deccanensis NBRC 13994.</title>
        <authorList>
            <person name="Komaki H."/>
            <person name="Tamura T."/>
        </authorList>
    </citation>
    <scope>NUCLEOTIDE SEQUENCE [LARGE SCALE GENOMIC DNA]</scope>
    <source>
        <strain evidence="1 2">NBRC 13994</strain>
    </source>
</reference>
<comment type="caution">
    <text evidence="1">The sequence shown here is derived from an EMBL/GenBank/DDBJ whole genome shotgun (WGS) entry which is preliminary data.</text>
</comment>
<organism evidence="1 2">
    <name type="scientific">Paractinoplanes deccanensis</name>
    <dbReference type="NCBI Taxonomy" id="113561"/>
    <lineage>
        <taxon>Bacteria</taxon>
        <taxon>Bacillati</taxon>
        <taxon>Actinomycetota</taxon>
        <taxon>Actinomycetes</taxon>
        <taxon>Micromonosporales</taxon>
        <taxon>Micromonosporaceae</taxon>
        <taxon>Paractinoplanes</taxon>
    </lineage>
</organism>
<dbReference type="EMBL" id="BOMI01000020">
    <property type="protein sequence ID" value="GID72628.1"/>
    <property type="molecule type" value="Genomic_DNA"/>
</dbReference>